<dbReference type="Proteomes" id="UP000027361">
    <property type="component" value="Unassembled WGS sequence"/>
</dbReference>
<dbReference type="HOGENOM" id="CLU_1409707_0_0_1"/>
<keyword evidence="2" id="KW-1185">Reference proteome</keyword>
<sequence>MVWHGAGTRQVDDGLDAVLVQSLREPNPVKLVQFARHTRASRPLYEASRRMLAFPTRLRLPRFASGPVECRNSYCHFVCGRRCDGDRGVCQTKQHVLACQTALESWKLLTGQKAAGGRADISKKAWPGAGGRMDHPRVSTTPHSSLRITRSKRINCCCNSALQCLFACSDACGLCAWFSTWVIASACTFSHLA</sequence>
<dbReference type="InParanoid" id="A0A066W3D3"/>
<reference evidence="1 2" key="1">
    <citation type="submission" date="2014-05" db="EMBL/GenBank/DDBJ databases">
        <title>Draft genome sequence of a rare smut relative, Tilletiaria anomala UBC 951.</title>
        <authorList>
            <consortium name="DOE Joint Genome Institute"/>
            <person name="Toome M."/>
            <person name="Kuo A."/>
            <person name="Henrissat B."/>
            <person name="Lipzen A."/>
            <person name="Tritt A."/>
            <person name="Yoshinaga Y."/>
            <person name="Zane M."/>
            <person name="Barry K."/>
            <person name="Grigoriev I.V."/>
            <person name="Spatafora J.W."/>
            <person name="Aimea M.C."/>
        </authorList>
    </citation>
    <scope>NUCLEOTIDE SEQUENCE [LARGE SCALE GENOMIC DNA]</scope>
    <source>
        <strain evidence="1 2">UBC 951</strain>
    </source>
</reference>
<protein>
    <submittedName>
        <fullName evidence="1">Uncharacterized protein</fullName>
    </submittedName>
</protein>
<dbReference type="AlphaFoldDB" id="A0A066W3D3"/>
<name>A0A066W3D3_TILAU</name>
<dbReference type="EMBL" id="JMSN01000025">
    <property type="protein sequence ID" value="KDN48457.1"/>
    <property type="molecule type" value="Genomic_DNA"/>
</dbReference>
<proteinExistence type="predicted"/>
<evidence type="ECO:0000313" key="1">
    <source>
        <dbReference type="EMBL" id="KDN48457.1"/>
    </source>
</evidence>
<accession>A0A066W3D3</accession>
<comment type="caution">
    <text evidence="1">The sequence shown here is derived from an EMBL/GenBank/DDBJ whole genome shotgun (WGS) entry which is preliminary data.</text>
</comment>
<organism evidence="1 2">
    <name type="scientific">Tilletiaria anomala (strain ATCC 24038 / CBS 436.72 / UBC 951)</name>
    <dbReference type="NCBI Taxonomy" id="1037660"/>
    <lineage>
        <taxon>Eukaryota</taxon>
        <taxon>Fungi</taxon>
        <taxon>Dikarya</taxon>
        <taxon>Basidiomycota</taxon>
        <taxon>Ustilaginomycotina</taxon>
        <taxon>Exobasidiomycetes</taxon>
        <taxon>Georgefischeriales</taxon>
        <taxon>Tilletiariaceae</taxon>
        <taxon>Tilletiaria</taxon>
    </lineage>
</organism>
<evidence type="ECO:0000313" key="2">
    <source>
        <dbReference type="Proteomes" id="UP000027361"/>
    </source>
</evidence>
<gene>
    <name evidence="1" type="ORF">K437DRAFT_86128</name>
</gene>
<dbReference type="RefSeq" id="XP_013244113.1">
    <property type="nucleotide sequence ID" value="XM_013388659.1"/>
</dbReference>
<dbReference type="GeneID" id="25267889"/>